<dbReference type="Pfam" id="PF08447">
    <property type="entry name" value="PAS_3"/>
    <property type="match status" value="1"/>
</dbReference>
<comment type="caution">
    <text evidence="5">The sequence shown here is derived from an EMBL/GenBank/DDBJ whole genome shotgun (WGS) entry which is preliminary data.</text>
</comment>
<dbReference type="InterPro" id="IPR035965">
    <property type="entry name" value="PAS-like_dom_sf"/>
</dbReference>
<dbReference type="Gene3D" id="3.30.70.270">
    <property type="match status" value="1"/>
</dbReference>
<dbReference type="SUPFAM" id="SSF55785">
    <property type="entry name" value="PYP-like sensor domain (PAS domain)"/>
    <property type="match status" value="2"/>
</dbReference>
<accession>A0ABV7KRV6</accession>
<dbReference type="Gene3D" id="3.20.20.450">
    <property type="entry name" value="EAL domain"/>
    <property type="match status" value="1"/>
</dbReference>
<dbReference type="InterPro" id="IPR052155">
    <property type="entry name" value="Biofilm_reg_signaling"/>
</dbReference>
<dbReference type="PANTHER" id="PTHR44757">
    <property type="entry name" value="DIGUANYLATE CYCLASE DGCP"/>
    <property type="match status" value="1"/>
</dbReference>
<dbReference type="Pfam" id="PF00990">
    <property type="entry name" value="GGDEF"/>
    <property type="match status" value="1"/>
</dbReference>
<evidence type="ECO:0000259" key="3">
    <source>
        <dbReference type="PROSITE" id="PS50883"/>
    </source>
</evidence>
<feature type="domain" description="PAS" evidence="1">
    <location>
        <begin position="174"/>
        <end position="218"/>
    </location>
</feature>
<dbReference type="InterPro" id="IPR035919">
    <property type="entry name" value="EAL_sf"/>
</dbReference>
<dbReference type="Pfam" id="PF13426">
    <property type="entry name" value="PAS_9"/>
    <property type="match status" value="1"/>
</dbReference>
<dbReference type="CDD" id="cd00130">
    <property type="entry name" value="PAS"/>
    <property type="match status" value="2"/>
</dbReference>
<dbReference type="Pfam" id="PF00563">
    <property type="entry name" value="EAL"/>
    <property type="match status" value="1"/>
</dbReference>
<dbReference type="SMART" id="SM00267">
    <property type="entry name" value="GGDEF"/>
    <property type="match status" value="1"/>
</dbReference>
<dbReference type="CDD" id="cd01948">
    <property type="entry name" value="EAL"/>
    <property type="match status" value="1"/>
</dbReference>
<evidence type="ECO:0000313" key="6">
    <source>
        <dbReference type="Proteomes" id="UP001595625"/>
    </source>
</evidence>
<feature type="domain" description="EAL" evidence="3">
    <location>
        <begin position="443"/>
        <end position="693"/>
    </location>
</feature>
<organism evidence="5 6">
    <name type="scientific">Planomicrobium okeanokoites</name>
    <name type="common">Planococcus okeanokoites</name>
    <name type="synonym">Flavobacterium okeanokoites</name>
    <dbReference type="NCBI Taxonomy" id="244"/>
    <lineage>
        <taxon>Bacteria</taxon>
        <taxon>Bacillati</taxon>
        <taxon>Bacillota</taxon>
        <taxon>Bacilli</taxon>
        <taxon>Bacillales</taxon>
        <taxon>Caryophanaceae</taxon>
        <taxon>Planomicrobium</taxon>
    </lineage>
</organism>
<dbReference type="InterPro" id="IPR001610">
    <property type="entry name" value="PAC"/>
</dbReference>
<evidence type="ECO:0000259" key="2">
    <source>
        <dbReference type="PROSITE" id="PS50113"/>
    </source>
</evidence>
<dbReference type="NCBIfam" id="TIGR00229">
    <property type="entry name" value="sensory_box"/>
    <property type="match status" value="2"/>
</dbReference>
<dbReference type="Gene3D" id="3.30.450.20">
    <property type="entry name" value="PAS domain"/>
    <property type="match status" value="2"/>
</dbReference>
<dbReference type="InterPro" id="IPR029787">
    <property type="entry name" value="Nucleotide_cyclase"/>
</dbReference>
<feature type="domain" description="PAS" evidence="1">
    <location>
        <begin position="50"/>
        <end position="94"/>
    </location>
</feature>
<proteinExistence type="predicted"/>
<dbReference type="InterPro" id="IPR013655">
    <property type="entry name" value="PAS_fold_3"/>
</dbReference>
<dbReference type="PROSITE" id="PS50883">
    <property type="entry name" value="EAL"/>
    <property type="match status" value="1"/>
</dbReference>
<dbReference type="PROSITE" id="PS50112">
    <property type="entry name" value="PAS"/>
    <property type="match status" value="2"/>
</dbReference>
<dbReference type="EMBL" id="JBHRUJ010000017">
    <property type="protein sequence ID" value="MFC3212175.1"/>
    <property type="molecule type" value="Genomic_DNA"/>
</dbReference>
<dbReference type="InterPro" id="IPR000014">
    <property type="entry name" value="PAS"/>
</dbReference>
<dbReference type="InterPro" id="IPR001633">
    <property type="entry name" value="EAL_dom"/>
</dbReference>
<evidence type="ECO:0000259" key="4">
    <source>
        <dbReference type="PROSITE" id="PS50887"/>
    </source>
</evidence>
<dbReference type="SUPFAM" id="SSF55073">
    <property type="entry name" value="Nucleotide cyclase"/>
    <property type="match status" value="1"/>
</dbReference>
<dbReference type="SMART" id="SM00091">
    <property type="entry name" value="PAS"/>
    <property type="match status" value="2"/>
</dbReference>
<evidence type="ECO:0000313" key="5">
    <source>
        <dbReference type="EMBL" id="MFC3212175.1"/>
    </source>
</evidence>
<feature type="domain" description="PAC" evidence="2">
    <location>
        <begin position="96"/>
        <end position="148"/>
    </location>
</feature>
<feature type="domain" description="GGDEF" evidence="4">
    <location>
        <begin position="303"/>
        <end position="434"/>
    </location>
</feature>
<dbReference type="InterPro" id="IPR000700">
    <property type="entry name" value="PAS-assoc_C"/>
</dbReference>
<reference evidence="6" key="1">
    <citation type="journal article" date="2019" name="Int. J. Syst. Evol. Microbiol.">
        <title>The Global Catalogue of Microorganisms (GCM) 10K type strain sequencing project: providing services to taxonomists for standard genome sequencing and annotation.</title>
        <authorList>
            <consortium name="The Broad Institute Genomics Platform"/>
            <consortium name="The Broad Institute Genome Sequencing Center for Infectious Disease"/>
            <person name="Wu L."/>
            <person name="Ma J."/>
        </authorList>
    </citation>
    <scope>NUCLEOTIDE SEQUENCE [LARGE SCALE GENOMIC DNA]</scope>
    <source>
        <strain evidence="6">CCM 320</strain>
    </source>
</reference>
<evidence type="ECO:0000259" key="1">
    <source>
        <dbReference type="PROSITE" id="PS50112"/>
    </source>
</evidence>
<gene>
    <name evidence="5" type="ORF">ACFOEJ_13895</name>
</gene>
<sequence length="694" mass="78959">MSDFKKSRVVEMEGLLSFFSATEQREVNLFGEDVKILFWGLDVIENEIIFSVEFEEIYGYQVDEIEGDMLGEELFHSDSKDSQKSIIESYYKKEKIDVTYKIVKKDGQTAWVRTKGRPVFDSNGELKRYNGFTMDVTAPKIAAIEQAEAAMKYKTLVENNAQAVYISQPDGLKYVNERMADMTGYSDRELLGMNSLQLLDPESREIALKRVEHVLKGQDNDCQEVTMVRKDGSRIIAELRSALITYQNAPAMMGTLLDVTQKKKDEDLINSLAFFDTLTGLPNRHQFYEELNVFAETCGESNTSFALLFIGLDRFKSINDTYGHRAGDLVVKEAGKKIRGLLPESACVARYGDDEFVGIVPFSVKDEIELLVKQIIDLIPHTLPLEINMTPTVGISYFPEHTQDTDDLVRFADIAMYRSTRNKNRKQNYLVYDESFTSNLMKTNKLINDFQKALDEEQFHLVYQPKIDLQTLKPMGVETLIRWEHPEFGNIPPLEFIPLAEKSGKIVEIGNWVLKHSMEKIKAISPDLMLNVNVSVHQLLQDGFAEEVSSMLRDNSFNPGKLNLEITESVALYDVKNTLKVLHDLVGKGIKLSLDDFGTGYSSLSYLTKLPVHYLKIDRSFINGLEDDVSNRTLTKSILEVAHNLDLKVIAEGIETETQCEILKDWSCEIGQGYYFSKPLSLKDLKVFLKIPVK</sequence>
<name>A0ABV7KRV6_PLAOK</name>
<dbReference type="CDD" id="cd01949">
    <property type="entry name" value="GGDEF"/>
    <property type="match status" value="1"/>
</dbReference>
<dbReference type="Proteomes" id="UP001595625">
    <property type="component" value="Unassembled WGS sequence"/>
</dbReference>
<dbReference type="SMART" id="SM00086">
    <property type="entry name" value="PAC"/>
    <property type="match status" value="2"/>
</dbReference>
<dbReference type="PANTHER" id="PTHR44757:SF2">
    <property type="entry name" value="BIOFILM ARCHITECTURE MAINTENANCE PROTEIN MBAA"/>
    <property type="match status" value="1"/>
</dbReference>
<dbReference type="PROSITE" id="PS50887">
    <property type="entry name" value="GGDEF"/>
    <property type="match status" value="1"/>
</dbReference>
<dbReference type="PROSITE" id="PS50113">
    <property type="entry name" value="PAC"/>
    <property type="match status" value="1"/>
</dbReference>
<dbReference type="NCBIfam" id="TIGR00254">
    <property type="entry name" value="GGDEF"/>
    <property type="match status" value="1"/>
</dbReference>
<dbReference type="SUPFAM" id="SSF141868">
    <property type="entry name" value="EAL domain-like"/>
    <property type="match status" value="1"/>
</dbReference>
<dbReference type="InterPro" id="IPR000160">
    <property type="entry name" value="GGDEF_dom"/>
</dbReference>
<keyword evidence="6" id="KW-1185">Reference proteome</keyword>
<protein>
    <submittedName>
        <fullName evidence="5">EAL domain-containing protein</fullName>
    </submittedName>
</protein>
<dbReference type="SMART" id="SM00052">
    <property type="entry name" value="EAL"/>
    <property type="match status" value="1"/>
</dbReference>
<dbReference type="InterPro" id="IPR043128">
    <property type="entry name" value="Rev_trsase/Diguanyl_cyclase"/>
</dbReference>
<dbReference type="RefSeq" id="WP_377280279.1">
    <property type="nucleotide sequence ID" value="NZ_JBHRUJ010000017.1"/>
</dbReference>